<name>A0A231GV22_9NOCA</name>
<keyword evidence="3" id="KW-1185">Reference proteome</keyword>
<protein>
    <submittedName>
        <fullName evidence="2">Uncharacterized protein</fullName>
    </submittedName>
</protein>
<dbReference type="EMBL" id="NGAF01000032">
    <property type="protein sequence ID" value="OXR40428.1"/>
    <property type="molecule type" value="Genomic_DNA"/>
</dbReference>
<feature type="compositionally biased region" description="Basic and acidic residues" evidence="1">
    <location>
        <begin position="29"/>
        <end position="42"/>
    </location>
</feature>
<dbReference type="AlphaFoldDB" id="A0A231GV22"/>
<evidence type="ECO:0000313" key="3">
    <source>
        <dbReference type="Proteomes" id="UP000215506"/>
    </source>
</evidence>
<evidence type="ECO:0000256" key="1">
    <source>
        <dbReference type="SAM" id="MobiDB-lite"/>
    </source>
</evidence>
<proteinExistence type="predicted"/>
<sequence>MEGQDIHSSDWAEQDLLTRELAVQRLNQEEASTKAELHRERSQPNSDPDAIKLLEQRLRALAASRKNILELR</sequence>
<gene>
    <name evidence="2" type="ORF">B7C42_07486</name>
</gene>
<organism evidence="2 3">
    <name type="scientific">Nocardia cerradoensis</name>
    <dbReference type="NCBI Taxonomy" id="85688"/>
    <lineage>
        <taxon>Bacteria</taxon>
        <taxon>Bacillati</taxon>
        <taxon>Actinomycetota</taxon>
        <taxon>Actinomycetes</taxon>
        <taxon>Mycobacteriales</taxon>
        <taxon>Nocardiaceae</taxon>
        <taxon>Nocardia</taxon>
    </lineage>
</organism>
<accession>A0A231GV22</accession>
<feature type="region of interest" description="Disordered" evidence="1">
    <location>
        <begin position="29"/>
        <end position="49"/>
    </location>
</feature>
<dbReference type="Proteomes" id="UP000215506">
    <property type="component" value="Unassembled WGS sequence"/>
</dbReference>
<evidence type="ECO:0000313" key="2">
    <source>
        <dbReference type="EMBL" id="OXR40428.1"/>
    </source>
</evidence>
<reference evidence="2 3" key="1">
    <citation type="submission" date="2017-07" db="EMBL/GenBank/DDBJ databases">
        <title>First draft Genome Sequence of Nocardia cerradoensis isolated from human infection.</title>
        <authorList>
            <person name="Carrasco G."/>
        </authorList>
    </citation>
    <scope>NUCLEOTIDE SEQUENCE [LARGE SCALE GENOMIC DNA]</scope>
    <source>
        <strain evidence="2 3">CNM20130759</strain>
    </source>
</reference>
<comment type="caution">
    <text evidence="2">The sequence shown here is derived from an EMBL/GenBank/DDBJ whole genome shotgun (WGS) entry which is preliminary data.</text>
</comment>